<dbReference type="EMBL" id="CACRXK020000193">
    <property type="protein sequence ID" value="CAB3979394.1"/>
    <property type="molecule type" value="Genomic_DNA"/>
</dbReference>
<keyword evidence="4" id="KW-1185">Reference proteome</keyword>
<dbReference type="Proteomes" id="UP001152795">
    <property type="component" value="Unassembled WGS sequence"/>
</dbReference>
<dbReference type="InterPro" id="IPR001759">
    <property type="entry name" value="PTX_dom"/>
</dbReference>
<proteinExistence type="predicted"/>
<feature type="domain" description="Pentraxin (PTX)" evidence="2">
    <location>
        <begin position="1"/>
        <end position="57"/>
    </location>
</feature>
<gene>
    <name evidence="3" type="ORF">PACLA_8A026228</name>
</gene>
<comment type="caution">
    <text evidence="1">Lacks conserved residue(s) required for the propagation of feature annotation.</text>
</comment>
<evidence type="ECO:0000313" key="3">
    <source>
        <dbReference type="EMBL" id="CAB3979394.1"/>
    </source>
</evidence>
<evidence type="ECO:0000313" key="4">
    <source>
        <dbReference type="Proteomes" id="UP001152795"/>
    </source>
</evidence>
<dbReference type="AlphaFoldDB" id="A0A6S7FIG0"/>
<name>A0A6S7FIG0_PARCT</name>
<accession>A0A6S7FIG0</accession>
<reference evidence="3" key="1">
    <citation type="submission" date="2020-04" db="EMBL/GenBank/DDBJ databases">
        <authorList>
            <person name="Alioto T."/>
            <person name="Alioto T."/>
            <person name="Gomez Garrido J."/>
        </authorList>
    </citation>
    <scope>NUCLEOTIDE SEQUENCE</scope>
    <source>
        <strain evidence="3">A484AB</strain>
    </source>
</reference>
<evidence type="ECO:0000259" key="2">
    <source>
        <dbReference type="PROSITE" id="PS51828"/>
    </source>
</evidence>
<evidence type="ECO:0000256" key="1">
    <source>
        <dbReference type="PROSITE-ProRule" id="PRU01172"/>
    </source>
</evidence>
<dbReference type="OrthoDB" id="547680at2759"/>
<protein>
    <recommendedName>
        <fullName evidence="2">Pentraxin (PTX) domain-containing protein</fullName>
    </recommendedName>
</protein>
<sequence length="132" mass="15251">MSKIAQTNVWNHVLPNEAITAMSYGGTSIEENLLRWSDVVASYNSDAYFTQHPFHLYLPDGVVQKRRDEFCRKNAPICPSGNTHYARIGPRHTNDPPGIQWRCYCPVNVGEDKNVQVVNDKYHTYEQLMYIF</sequence>
<dbReference type="PROSITE" id="PS51828">
    <property type="entry name" value="PTX_2"/>
    <property type="match status" value="1"/>
</dbReference>
<organism evidence="3 4">
    <name type="scientific">Paramuricea clavata</name>
    <name type="common">Red gorgonian</name>
    <name type="synonym">Violescent sea-whip</name>
    <dbReference type="NCBI Taxonomy" id="317549"/>
    <lineage>
        <taxon>Eukaryota</taxon>
        <taxon>Metazoa</taxon>
        <taxon>Cnidaria</taxon>
        <taxon>Anthozoa</taxon>
        <taxon>Octocorallia</taxon>
        <taxon>Malacalcyonacea</taxon>
        <taxon>Plexauridae</taxon>
        <taxon>Paramuricea</taxon>
    </lineage>
</organism>
<comment type="caution">
    <text evidence="3">The sequence shown here is derived from an EMBL/GenBank/DDBJ whole genome shotgun (WGS) entry which is preliminary data.</text>
</comment>